<keyword evidence="2" id="KW-1185">Reference proteome</keyword>
<comment type="caution">
    <text evidence="1">The sequence shown here is derived from an EMBL/GenBank/DDBJ whole genome shotgun (WGS) entry which is preliminary data.</text>
</comment>
<reference evidence="1 2" key="1">
    <citation type="journal article" date="2021" name="ISME Commun">
        <title>Automated analysis of genomic sequences facilitates high-throughput and comprehensive description of bacteria.</title>
        <authorList>
            <person name="Hitch T.C.A."/>
        </authorList>
    </citation>
    <scope>NUCLEOTIDE SEQUENCE [LARGE SCALE GENOMIC DNA]</scope>
    <source>
        <strain evidence="1 2">Sanger_18</strain>
    </source>
</reference>
<dbReference type="Gene3D" id="3.40.109.40">
    <property type="match status" value="1"/>
</dbReference>
<gene>
    <name evidence="1" type="ORF">OCV77_08955</name>
</gene>
<dbReference type="InterPro" id="IPR037010">
    <property type="entry name" value="VitB12-dep_Met_synth_activ_sf"/>
</dbReference>
<proteinExistence type="predicted"/>
<evidence type="ECO:0000313" key="2">
    <source>
        <dbReference type="Proteomes" id="UP001652432"/>
    </source>
</evidence>
<dbReference type="SUPFAM" id="SSF56507">
    <property type="entry name" value="Methionine synthase activation domain-like"/>
    <property type="match status" value="1"/>
</dbReference>
<dbReference type="RefSeq" id="WP_262574708.1">
    <property type="nucleotide sequence ID" value="NZ_JAOQKJ010000006.1"/>
</dbReference>
<accession>A0ABT2T315</accession>
<evidence type="ECO:0000313" key="1">
    <source>
        <dbReference type="EMBL" id="MCU6744623.1"/>
    </source>
</evidence>
<evidence type="ECO:0008006" key="3">
    <source>
        <dbReference type="Google" id="ProtNLM"/>
    </source>
</evidence>
<protein>
    <recommendedName>
        <fullName evidence="3">Vitamin B12 dependent methionine synthase, activation domain</fullName>
    </recommendedName>
</protein>
<name>A0ABT2T315_9FIRM</name>
<organism evidence="1 2">
    <name type="scientific">Suilimivivens aceti</name>
    <dbReference type="NCBI Taxonomy" id="2981774"/>
    <lineage>
        <taxon>Bacteria</taxon>
        <taxon>Bacillati</taxon>
        <taxon>Bacillota</taxon>
        <taxon>Clostridia</taxon>
        <taxon>Lachnospirales</taxon>
        <taxon>Lachnospiraceae</taxon>
        <taxon>Suilimivivens</taxon>
    </lineage>
</organism>
<sequence length="212" mass="24268">MAVISLHKIAPFEQLLSRCQQADFIEEAARKNGYGREDLPELSRIAGEVVRESGRKGSFTSKLLQEEAEGKRPVTVSVLTLGEGVDRLQDRYRERENMTAAYMAEVISNEILMKSYEAYDRMLAETTDYRVKEFHFPGSEEAYPLSDIGKILDMLGAPVQCLKSFCMVPRKSVVFYAELTREKGNACRSVCQTCEKRSCPYRREENRKEEQI</sequence>
<dbReference type="EMBL" id="JAOQKJ010000006">
    <property type="protein sequence ID" value="MCU6744623.1"/>
    <property type="molecule type" value="Genomic_DNA"/>
</dbReference>
<dbReference type="Proteomes" id="UP001652432">
    <property type="component" value="Unassembled WGS sequence"/>
</dbReference>